<feature type="compositionally biased region" description="Gly residues" evidence="1">
    <location>
        <begin position="67"/>
        <end position="79"/>
    </location>
</feature>
<evidence type="ECO:0000313" key="3">
    <source>
        <dbReference type="EMBL" id="MFA1541336.1"/>
    </source>
</evidence>
<sequence>MLTVRREGHAMSPNTSTGRRTAAAVLATTALAVPLVTAAPSARADGCGVVGERGNCNLIVGTPGTGGGGGGTGGGGTGGPVLPPPPEGLTPDEAPGVVQVPGGPAPQPAPPDTADLLAMARASAPFPKVVVHTAPKDKTYVGLQTSLWVEGFDEVQTQPITIGAQTVQLTAKPKSVIWDLVEKRDFVCTGADAGRKDSKTCNYTFKRSSASQPGGKYMITATISWGVEWTCTGDDCDSDGAVLPDNPISSAPTPLVVGEIQTNTGQ</sequence>
<proteinExistence type="predicted"/>
<evidence type="ECO:0008006" key="5">
    <source>
        <dbReference type="Google" id="ProtNLM"/>
    </source>
</evidence>
<dbReference type="RefSeq" id="WP_371951482.1">
    <property type="nucleotide sequence ID" value="NZ_JAXCEI010000008.1"/>
</dbReference>
<keyword evidence="4" id="KW-1185">Reference proteome</keyword>
<organism evidence="3 4">
    <name type="scientific">Actinomadura monticuli</name>
    <dbReference type="NCBI Taxonomy" id="3097367"/>
    <lineage>
        <taxon>Bacteria</taxon>
        <taxon>Bacillati</taxon>
        <taxon>Actinomycetota</taxon>
        <taxon>Actinomycetes</taxon>
        <taxon>Streptosporangiales</taxon>
        <taxon>Thermomonosporaceae</taxon>
        <taxon>Actinomadura</taxon>
    </lineage>
</organism>
<dbReference type="EMBL" id="JAXCEI010000008">
    <property type="protein sequence ID" value="MFA1541336.1"/>
    <property type="molecule type" value="Genomic_DNA"/>
</dbReference>
<keyword evidence="2" id="KW-0732">Signal</keyword>
<dbReference type="Proteomes" id="UP001569963">
    <property type="component" value="Unassembled WGS sequence"/>
</dbReference>
<feature type="region of interest" description="Disordered" evidence="1">
    <location>
        <begin position="67"/>
        <end position="89"/>
    </location>
</feature>
<feature type="signal peptide" evidence="2">
    <location>
        <begin position="1"/>
        <end position="38"/>
    </location>
</feature>
<reference evidence="3 4" key="1">
    <citation type="submission" date="2023-11" db="EMBL/GenBank/DDBJ databases">
        <title>Actinomadura monticuli sp. nov., isolated from volcanic ash.</title>
        <authorList>
            <person name="Lee S.D."/>
            <person name="Yang H."/>
            <person name="Kim I.S."/>
        </authorList>
    </citation>
    <scope>NUCLEOTIDE SEQUENCE [LARGE SCALE GENOMIC DNA]</scope>
    <source>
        <strain evidence="3 4">DLS-62</strain>
    </source>
</reference>
<comment type="caution">
    <text evidence="3">The sequence shown here is derived from an EMBL/GenBank/DDBJ whole genome shotgun (WGS) entry which is preliminary data.</text>
</comment>
<evidence type="ECO:0000256" key="1">
    <source>
        <dbReference type="SAM" id="MobiDB-lite"/>
    </source>
</evidence>
<accession>A0ABV4QF70</accession>
<name>A0ABV4QF70_9ACTN</name>
<evidence type="ECO:0000256" key="2">
    <source>
        <dbReference type="SAM" id="SignalP"/>
    </source>
</evidence>
<gene>
    <name evidence="3" type="ORF">SM611_20620</name>
</gene>
<feature type="chain" id="PRO_5045218248" description="Secreted protein" evidence="2">
    <location>
        <begin position="39"/>
        <end position="266"/>
    </location>
</feature>
<evidence type="ECO:0000313" key="4">
    <source>
        <dbReference type="Proteomes" id="UP001569963"/>
    </source>
</evidence>
<protein>
    <recommendedName>
        <fullName evidence="5">Secreted protein</fullName>
    </recommendedName>
</protein>